<dbReference type="Pfam" id="PF10585">
    <property type="entry name" value="UBA_E1_SCCH"/>
    <property type="match status" value="1"/>
</dbReference>
<accession>A0ABR2K5H2</accession>
<dbReference type="SUPFAM" id="SSF69572">
    <property type="entry name" value="Activating enzymes of the ubiquitin-like proteins"/>
    <property type="match status" value="1"/>
</dbReference>
<reference evidence="5 6" key="1">
    <citation type="submission" date="2024-04" db="EMBL/GenBank/DDBJ databases">
        <title>Tritrichomonas musculus Genome.</title>
        <authorList>
            <person name="Alves-Ferreira E."/>
            <person name="Grigg M."/>
            <person name="Lorenzi H."/>
            <person name="Galac M."/>
        </authorList>
    </citation>
    <scope>NUCLEOTIDE SEQUENCE [LARGE SCALE GENOMIC DNA]</scope>
    <source>
        <strain evidence="5 6">EAF2021</strain>
    </source>
</reference>
<dbReference type="Proteomes" id="UP001470230">
    <property type="component" value="Unassembled WGS sequence"/>
</dbReference>
<comment type="caution">
    <text evidence="5">The sequence shown here is derived from an EMBL/GenBank/DDBJ whole genome shotgun (WGS) entry which is preliminary data.</text>
</comment>
<dbReference type="Gene3D" id="3.40.50.720">
    <property type="entry name" value="NAD(P)-binding Rossmann-like Domain"/>
    <property type="match status" value="1"/>
</dbReference>
<dbReference type="InterPro" id="IPR019572">
    <property type="entry name" value="UBA_E1_SCCH"/>
</dbReference>
<organism evidence="5 6">
    <name type="scientific">Tritrichomonas musculus</name>
    <dbReference type="NCBI Taxonomy" id="1915356"/>
    <lineage>
        <taxon>Eukaryota</taxon>
        <taxon>Metamonada</taxon>
        <taxon>Parabasalia</taxon>
        <taxon>Tritrichomonadida</taxon>
        <taxon>Tritrichomonadidae</taxon>
        <taxon>Tritrichomonas</taxon>
    </lineage>
</organism>
<feature type="domain" description="Ubiquitin-activating enzyme E1 C-terminal" evidence="4">
    <location>
        <begin position="430"/>
        <end position="560"/>
    </location>
</feature>
<comment type="pathway">
    <text evidence="1">Protein modification; protein ubiquitination.</text>
</comment>
<dbReference type="InterPro" id="IPR018965">
    <property type="entry name" value="Ub-activating_enz_E1_C"/>
</dbReference>
<dbReference type="SMART" id="SM00985">
    <property type="entry name" value="UBA_e1_C"/>
    <property type="match status" value="1"/>
</dbReference>
<dbReference type="InterPro" id="IPR035985">
    <property type="entry name" value="Ubiquitin-activating_enz"/>
</dbReference>
<sequence>MMGISTDKQQGKIYVTDYDKIEVSNLSMQFLFRDSDKGQYKSESASKSAKIMNPDINIEAYTCQVGLKSETIFTPDFYSSLSGICNAVDNRSARLYNDNQALYYEIPLLESATEGPKGQVHIFIPHFSNSYHQEPSNPSDRIPNCTIRDFPTNIAHCTIWAVNTFNNLFYIKPIEINEFITDDNYLDSFPEKSAAMPRLAIVKRLITKPRPTSYEDCIKMALSKFSDFFYTIIYKLIKQHPKDSLDNNGKKFWTGSRLFPKIIKYDGSDEYQQSFIRSATKLYAKMYGIEISDEQYQSIPQLAINIQNEMAANKNAAANKTNEGQSGKVDTVDSIYNEISPYRKAENLMKVQKFEKDDPTNGHIEFIAAAANLRARNYGIITESEMKIKKIAGNIIPALATTTAVVCGFVSLEMYKVHSIAEQKKAIKDYRKLFMNLGCNQYNFYTPSPEETTNIIEKDAEGKEYKVVSYKTWDKWIIEGDLTVSQFINEVKNKYGLNIISMAIGSKNLYNSTFKDFLDRKITNIYQDVIRLPLIPGKMISLSPLLEDDGHNIIDKCPCIFLKIPDNIAQSS</sequence>
<evidence type="ECO:0000256" key="2">
    <source>
        <dbReference type="ARBA" id="ARBA00005673"/>
    </source>
</evidence>
<dbReference type="InterPro" id="IPR038252">
    <property type="entry name" value="UBA_E1_C_sf"/>
</dbReference>
<evidence type="ECO:0000256" key="3">
    <source>
        <dbReference type="ARBA" id="ARBA00022598"/>
    </source>
</evidence>
<dbReference type="PANTHER" id="PTHR10953:SF4">
    <property type="entry name" value="UBIQUITIN-ACTIVATING ENZYME E1 C-TERMINAL DOMAIN-CONTAINING PROTEIN"/>
    <property type="match status" value="1"/>
</dbReference>
<keyword evidence="3" id="KW-0436">Ligase</keyword>
<protein>
    <recommendedName>
        <fullName evidence="4">Ubiquitin-activating enzyme E1 C-terminal domain-containing protein</fullName>
    </recommendedName>
</protein>
<proteinExistence type="inferred from homology"/>
<evidence type="ECO:0000256" key="1">
    <source>
        <dbReference type="ARBA" id="ARBA00004906"/>
    </source>
</evidence>
<dbReference type="InterPro" id="IPR045886">
    <property type="entry name" value="ThiF/MoeB/HesA"/>
</dbReference>
<evidence type="ECO:0000313" key="6">
    <source>
        <dbReference type="Proteomes" id="UP001470230"/>
    </source>
</evidence>
<evidence type="ECO:0000313" key="5">
    <source>
        <dbReference type="EMBL" id="KAK8886380.1"/>
    </source>
</evidence>
<comment type="similarity">
    <text evidence="2">Belongs to the ubiquitin-activating E1 family.</text>
</comment>
<name>A0ABR2K5H2_9EUKA</name>
<evidence type="ECO:0000259" key="4">
    <source>
        <dbReference type="SMART" id="SM00985"/>
    </source>
</evidence>
<dbReference type="PRINTS" id="PR01849">
    <property type="entry name" value="UBIQUITINACT"/>
</dbReference>
<dbReference type="Gene3D" id="1.10.10.2660">
    <property type="entry name" value="Ubiquitin-activating enzyme E1, SCCH domain"/>
    <property type="match status" value="1"/>
</dbReference>
<dbReference type="PANTHER" id="PTHR10953">
    <property type="entry name" value="UBIQUITIN-ACTIVATING ENZYME E1"/>
    <property type="match status" value="1"/>
</dbReference>
<keyword evidence="6" id="KW-1185">Reference proteome</keyword>
<dbReference type="InterPro" id="IPR000594">
    <property type="entry name" value="ThiF_NAD_FAD-bd"/>
</dbReference>
<dbReference type="InterPro" id="IPR042063">
    <property type="entry name" value="Ubi_acti_E1_SCCH"/>
</dbReference>
<dbReference type="InterPro" id="IPR000011">
    <property type="entry name" value="UBQ/SUMO-activ_enz_E1-like"/>
</dbReference>
<dbReference type="Pfam" id="PF09358">
    <property type="entry name" value="E1_UFD"/>
    <property type="match status" value="1"/>
</dbReference>
<gene>
    <name evidence="5" type="ORF">M9Y10_041843</name>
</gene>
<dbReference type="Pfam" id="PF00899">
    <property type="entry name" value="ThiF"/>
    <property type="match status" value="1"/>
</dbReference>
<dbReference type="EMBL" id="JAPFFF010000007">
    <property type="protein sequence ID" value="KAK8886380.1"/>
    <property type="molecule type" value="Genomic_DNA"/>
</dbReference>
<dbReference type="Gene3D" id="3.10.290.60">
    <property type="entry name" value="Ubiquitin-activating enzyme E1, UFD domain"/>
    <property type="match status" value="1"/>
</dbReference>